<feature type="non-terminal residue" evidence="2">
    <location>
        <position position="1"/>
    </location>
</feature>
<evidence type="ECO:0000256" key="1">
    <source>
        <dbReference type="SAM" id="MobiDB-lite"/>
    </source>
</evidence>
<protein>
    <submittedName>
        <fullName evidence="2">Uncharacterized protein</fullName>
    </submittedName>
</protein>
<dbReference type="Proteomes" id="UP001217089">
    <property type="component" value="Unassembled WGS sequence"/>
</dbReference>
<organism evidence="2 3">
    <name type="scientific">Tegillarca granosa</name>
    <name type="common">Malaysian cockle</name>
    <name type="synonym">Anadara granosa</name>
    <dbReference type="NCBI Taxonomy" id="220873"/>
    <lineage>
        <taxon>Eukaryota</taxon>
        <taxon>Metazoa</taxon>
        <taxon>Spiralia</taxon>
        <taxon>Lophotrochozoa</taxon>
        <taxon>Mollusca</taxon>
        <taxon>Bivalvia</taxon>
        <taxon>Autobranchia</taxon>
        <taxon>Pteriomorphia</taxon>
        <taxon>Arcoida</taxon>
        <taxon>Arcoidea</taxon>
        <taxon>Arcidae</taxon>
        <taxon>Tegillarca</taxon>
    </lineage>
</organism>
<sequence>KKKKKKEKAESNENKTDEEIQQLVDHINGKKKLIIMPSTTKAGVDFGTTDDSKEKEIEEKKKKKRIFGKHSKKTDDFKYGIMSGAEDMKNHNVIGGFKVVKIEDERTLASEISITVETLKGDELDRKTKGKIKDESSSQNLFPLSAPLIRILFYVSNRKKRPCPGWAMDDDDVVACILPDDSTDQEGLTICIQKGFRFEERLTDEERKSLQKAINILRLFIMIEENKEEKPLYLNDGSTLHVKSSPSMVHVSNSLSDGSSPAGSHPDEGPLWEQMQRNPDKFELFVMVDKEKVADNKGEEKASETSKEEEDDENLETKVPESNLRRCAKCDTEEPHYKAFKKCQNC</sequence>
<reference evidence="2 3" key="1">
    <citation type="submission" date="2022-12" db="EMBL/GenBank/DDBJ databases">
        <title>Chromosome-level genome of Tegillarca granosa.</title>
        <authorList>
            <person name="Kim J."/>
        </authorList>
    </citation>
    <scope>NUCLEOTIDE SEQUENCE [LARGE SCALE GENOMIC DNA]</scope>
    <source>
        <strain evidence="2">Teg-2019</strain>
        <tissue evidence="2">Adductor muscle</tissue>
    </source>
</reference>
<evidence type="ECO:0000313" key="2">
    <source>
        <dbReference type="EMBL" id="KAJ8302018.1"/>
    </source>
</evidence>
<feature type="compositionally biased region" description="Polar residues" evidence="1">
    <location>
        <begin position="245"/>
        <end position="262"/>
    </location>
</feature>
<comment type="caution">
    <text evidence="2">The sequence shown here is derived from an EMBL/GenBank/DDBJ whole genome shotgun (WGS) entry which is preliminary data.</text>
</comment>
<name>A0ABQ9E9K6_TEGGR</name>
<accession>A0ABQ9E9K6</accession>
<feature type="compositionally biased region" description="Basic and acidic residues" evidence="1">
    <location>
        <begin position="293"/>
        <end position="306"/>
    </location>
</feature>
<proteinExistence type="predicted"/>
<feature type="region of interest" description="Disordered" evidence="1">
    <location>
        <begin position="245"/>
        <end position="273"/>
    </location>
</feature>
<keyword evidence="3" id="KW-1185">Reference proteome</keyword>
<feature type="region of interest" description="Disordered" evidence="1">
    <location>
        <begin position="293"/>
        <end position="322"/>
    </location>
</feature>
<dbReference type="EMBL" id="JARBDR010000918">
    <property type="protein sequence ID" value="KAJ8302018.1"/>
    <property type="molecule type" value="Genomic_DNA"/>
</dbReference>
<evidence type="ECO:0000313" key="3">
    <source>
        <dbReference type="Proteomes" id="UP001217089"/>
    </source>
</evidence>
<gene>
    <name evidence="2" type="ORF">KUTeg_021005</name>
</gene>